<proteinExistence type="predicted"/>
<feature type="region of interest" description="Disordered" evidence="1">
    <location>
        <begin position="16"/>
        <end position="77"/>
    </location>
</feature>
<dbReference type="Proteomes" id="UP001265746">
    <property type="component" value="Unassembled WGS sequence"/>
</dbReference>
<keyword evidence="2" id="KW-0812">Transmembrane</keyword>
<keyword evidence="2" id="KW-0472">Membrane</keyword>
<dbReference type="EMBL" id="JAUJFL010000001">
    <property type="protein sequence ID" value="KAK2613267.1"/>
    <property type="molecule type" value="Genomic_DNA"/>
</dbReference>
<dbReference type="GO" id="GO:0000747">
    <property type="term" value="P:conjugation with cellular fusion"/>
    <property type="evidence" value="ECO:0007669"/>
    <property type="project" value="TreeGrafter"/>
</dbReference>
<evidence type="ECO:0000313" key="4">
    <source>
        <dbReference type="Proteomes" id="UP001265746"/>
    </source>
</evidence>
<name>A0AAD9SPI6_PHOAM</name>
<keyword evidence="2" id="KW-1133">Transmembrane helix</keyword>
<feature type="compositionally biased region" description="Polar residues" evidence="1">
    <location>
        <begin position="41"/>
        <end position="58"/>
    </location>
</feature>
<evidence type="ECO:0000256" key="1">
    <source>
        <dbReference type="SAM" id="MobiDB-lite"/>
    </source>
</evidence>
<dbReference type="AlphaFoldDB" id="A0AAD9SPI6"/>
<dbReference type="PANTHER" id="PTHR28092:SF1">
    <property type="entry name" value="FACTOR-INDUCED GENE 1 PROTEIN"/>
    <property type="match status" value="1"/>
</dbReference>
<dbReference type="InterPro" id="IPR033481">
    <property type="entry name" value="Dni1/Fig1"/>
</dbReference>
<organism evidence="3 4">
    <name type="scientific">Phomopsis amygdali</name>
    <name type="common">Fusicoccum amygdali</name>
    <dbReference type="NCBI Taxonomy" id="1214568"/>
    <lineage>
        <taxon>Eukaryota</taxon>
        <taxon>Fungi</taxon>
        <taxon>Dikarya</taxon>
        <taxon>Ascomycota</taxon>
        <taxon>Pezizomycotina</taxon>
        <taxon>Sordariomycetes</taxon>
        <taxon>Sordariomycetidae</taxon>
        <taxon>Diaporthales</taxon>
        <taxon>Diaporthaceae</taxon>
        <taxon>Diaporthe</taxon>
    </lineage>
</organism>
<reference evidence="3" key="1">
    <citation type="submission" date="2023-06" db="EMBL/GenBank/DDBJ databases">
        <authorList>
            <person name="Noh H."/>
        </authorList>
    </citation>
    <scope>NUCLEOTIDE SEQUENCE</scope>
    <source>
        <strain evidence="3">DUCC20226</strain>
    </source>
</reference>
<keyword evidence="4" id="KW-1185">Reference proteome</keyword>
<dbReference type="PANTHER" id="PTHR28092">
    <property type="entry name" value="FACTOR-INDUCED GENE 1 PROTEIN"/>
    <property type="match status" value="1"/>
</dbReference>
<feature type="compositionally biased region" description="Low complexity" evidence="1">
    <location>
        <begin position="68"/>
        <end position="77"/>
    </location>
</feature>
<sequence length="365" mass="39611">MAAMGLFKFLHSFSPFSRESKESPASRISNGSRSERGSRGTLPSNRSNGSQPSRRSNTSHPSRRSNRARPSARSDASGSTHLIRKSFMRLLPFIGYHHVLMVLITIGIVFSSLILSGCTTNGLRNIYLLSLSYNNHNETPSSNVSAVLASVVGNETDSLEVRIGFIGTCVNLRSEWTCSPSINTVASRVSEAAKSSHMNASESYDPLDLVNVARSFRDEVVFDGLLFVAVCCSLIALCLLSNFPSWHEGGDALESGEGEQSSNSERTAGRLQIFKSQFRAPLLQQVVLWFTLVAAVMSLLSVFWQHLGSAGAATMVRVLTAGVIKTHLGSIIMGLGWTTVVINVVVFWGVLVMILSIRVLSQLAD</sequence>
<protein>
    <submittedName>
        <fullName evidence="3">Uncharacterized protein</fullName>
    </submittedName>
</protein>
<dbReference type="Pfam" id="PF12351">
    <property type="entry name" value="Fig1"/>
    <property type="match status" value="1"/>
</dbReference>
<comment type="caution">
    <text evidence="3">The sequence shown here is derived from an EMBL/GenBank/DDBJ whole genome shotgun (WGS) entry which is preliminary data.</text>
</comment>
<dbReference type="GO" id="GO:0016020">
    <property type="term" value="C:membrane"/>
    <property type="evidence" value="ECO:0007669"/>
    <property type="project" value="InterPro"/>
</dbReference>
<gene>
    <name evidence="3" type="ORF">N8I77_000190</name>
</gene>
<evidence type="ECO:0000313" key="3">
    <source>
        <dbReference type="EMBL" id="KAK2613267.1"/>
    </source>
</evidence>
<dbReference type="GO" id="GO:0043332">
    <property type="term" value="C:mating projection tip"/>
    <property type="evidence" value="ECO:0007669"/>
    <property type="project" value="TreeGrafter"/>
</dbReference>
<feature type="transmembrane region" description="Helical" evidence="2">
    <location>
        <begin position="224"/>
        <end position="243"/>
    </location>
</feature>
<feature type="transmembrane region" description="Helical" evidence="2">
    <location>
        <begin position="286"/>
        <end position="304"/>
    </location>
</feature>
<accession>A0AAD9SPI6</accession>
<feature type="transmembrane region" description="Helical" evidence="2">
    <location>
        <begin position="94"/>
        <end position="115"/>
    </location>
</feature>
<evidence type="ECO:0000256" key="2">
    <source>
        <dbReference type="SAM" id="Phobius"/>
    </source>
</evidence>